<organism evidence="1 2">
    <name type="scientific">Russula earlei</name>
    <dbReference type="NCBI Taxonomy" id="71964"/>
    <lineage>
        <taxon>Eukaryota</taxon>
        <taxon>Fungi</taxon>
        <taxon>Dikarya</taxon>
        <taxon>Basidiomycota</taxon>
        <taxon>Agaricomycotina</taxon>
        <taxon>Agaricomycetes</taxon>
        <taxon>Russulales</taxon>
        <taxon>Russulaceae</taxon>
        <taxon>Russula</taxon>
    </lineage>
</organism>
<reference evidence="1" key="1">
    <citation type="submission" date="2021-03" db="EMBL/GenBank/DDBJ databases">
        <title>Evolutionary priming and transition to the ectomycorrhizal habit in an iconic lineage of mushroom-forming fungi: is preadaptation a requirement?</title>
        <authorList>
            <consortium name="DOE Joint Genome Institute"/>
            <person name="Looney B.P."/>
            <person name="Miyauchi S."/>
            <person name="Morin E."/>
            <person name="Drula E."/>
            <person name="Courty P.E."/>
            <person name="Chicoki N."/>
            <person name="Fauchery L."/>
            <person name="Kohler A."/>
            <person name="Kuo A."/>
            <person name="LaButti K."/>
            <person name="Pangilinan J."/>
            <person name="Lipzen A."/>
            <person name="Riley R."/>
            <person name="Andreopoulos W."/>
            <person name="He G."/>
            <person name="Johnson J."/>
            <person name="Barry K.W."/>
            <person name="Grigoriev I.V."/>
            <person name="Nagy L."/>
            <person name="Hibbett D."/>
            <person name="Henrissat B."/>
            <person name="Matheny P.B."/>
            <person name="Labbe J."/>
            <person name="Martin A.F."/>
        </authorList>
    </citation>
    <scope>NUCLEOTIDE SEQUENCE</scope>
    <source>
        <strain evidence="1">BPL698</strain>
    </source>
</reference>
<comment type="caution">
    <text evidence="1">The sequence shown here is derived from an EMBL/GenBank/DDBJ whole genome shotgun (WGS) entry which is preliminary data.</text>
</comment>
<protein>
    <submittedName>
        <fullName evidence="1">Uncharacterized protein</fullName>
    </submittedName>
</protein>
<keyword evidence="2" id="KW-1185">Reference proteome</keyword>
<dbReference type="Proteomes" id="UP001207468">
    <property type="component" value="Unassembled WGS sequence"/>
</dbReference>
<evidence type="ECO:0000313" key="2">
    <source>
        <dbReference type="Proteomes" id="UP001207468"/>
    </source>
</evidence>
<dbReference type="EMBL" id="JAGFNK010000803">
    <property type="protein sequence ID" value="KAI9439433.1"/>
    <property type="molecule type" value="Genomic_DNA"/>
</dbReference>
<name>A0ACC0TS51_9AGAM</name>
<accession>A0ACC0TS51</accession>
<evidence type="ECO:0000313" key="1">
    <source>
        <dbReference type="EMBL" id="KAI9439433.1"/>
    </source>
</evidence>
<proteinExistence type="predicted"/>
<sequence length="223" mass="23553">MAHIAPRTDIGDAGYGGNAFPQSESPLRSSSLSEDESAPSQSAPMDALPYHFAGHFSQWAPALSSSGPEHFGMPYTNNITSGYDARPVTQYNAPHAPAMSGASPYKNYGPATGNANRIQDNRFPSGRDLHARFSTGQPSSSGSVIEYGPSYGTFQAGAYGAADSEEQSYAANAEAPAPSPSENLRTFARQYILHPGTRIDTINISSGYGRVRVTITLEAADGI</sequence>
<gene>
    <name evidence="1" type="ORF">F5148DRAFT_858797</name>
</gene>